<gene>
    <name evidence="10" type="ORF">WG66_11255</name>
</gene>
<sequence>MRAKLEYIHGSPSLCNEFRLSTLVAALVIFYAMLRNSAATAFATPLEPNSFARVLAGNITRSRCDTLISDERILAVEQHFAANKVDPSSSSAAAAAPINIYFHVIREDATLVGGNVPDSQIQAQIDVMNEAYAGTGLTWTLAEVNRVDNANWFNNMGGPGTSISREMQVALRKGGAADLNVYTVAFTNSGLLGYAAFPFDYQNDPDIDGIVILYSSVPGGTTVPYDLGATLIHEAGHWVGLYHTFQGGCTAPGDSVDDTPPESSPAFGCPVGRDTCRGGEVDPIHNYMDYTDDSCMTDPFTPGQVERLKAMMATYRDVTF</sequence>
<accession>A0A0W0FIL8</accession>
<evidence type="ECO:0000256" key="1">
    <source>
        <dbReference type="ARBA" id="ARBA00008721"/>
    </source>
</evidence>
<keyword evidence="3" id="KW-0479">Metal-binding</keyword>
<evidence type="ECO:0000256" key="4">
    <source>
        <dbReference type="ARBA" id="ARBA00022729"/>
    </source>
</evidence>
<evidence type="ECO:0000313" key="10">
    <source>
        <dbReference type="EMBL" id="KTB36175.1"/>
    </source>
</evidence>
<keyword evidence="8" id="KW-1015">Disulfide bond</keyword>
<keyword evidence="4" id="KW-0732">Signal</keyword>
<organism evidence="10 11">
    <name type="scientific">Moniliophthora roreri</name>
    <name type="common">Frosty pod rot fungus</name>
    <name type="synonym">Monilia roreri</name>
    <dbReference type="NCBI Taxonomy" id="221103"/>
    <lineage>
        <taxon>Eukaryota</taxon>
        <taxon>Fungi</taxon>
        <taxon>Dikarya</taxon>
        <taxon>Basidiomycota</taxon>
        <taxon>Agaricomycotina</taxon>
        <taxon>Agaricomycetes</taxon>
        <taxon>Agaricomycetidae</taxon>
        <taxon>Agaricales</taxon>
        <taxon>Marasmiineae</taxon>
        <taxon>Marasmiaceae</taxon>
        <taxon>Moniliophthora</taxon>
    </lineage>
</organism>
<proteinExistence type="inferred from homology"/>
<feature type="domain" description="Peptidase M43 pregnancy-associated plasma-A" evidence="9">
    <location>
        <begin position="226"/>
        <end position="312"/>
    </location>
</feature>
<dbReference type="eggNOG" id="ENOG502S6EM">
    <property type="taxonomic scope" value="Eukaryota"/>
</dbReference>
<dbReference type="CDD" id="cd04275">
    <property type="entry name" value="ZnMc_pappalysin_like"/>
    <property type="match status" value="1"/>
</dbReference>
<dbReference type="PANTHER" id="PTHR47466:SF1">
    <property type="entry name" value="METALLOPROTEASE MEP1 (AFU_ORTHOLOGUE AFUA_1G07730)-RELATED"/>
    <property type="match status" value="1"/>
</dbReference>
<dbReference type="AlphaFoldDB" id="A0A0W0FIL8"/>
<evidence type="ECO:0000256" key="2">
    <source>
        <dbReference type="ARBA" id="ARBA00022670"/>
    </source>
</evidence>
<keyword evidence="5" id="KW-0378">Hydrolase</keyword>
<dbReference type="InterPro" id="IPR024079">
    <property type="entry name" value="MetalloPept_cat_dom_sf"/>
</dbReference>
<protein>
    <recommendedName>
        <fullName evidence="9">Peptidase M43 pregnancy-associated plasma-A domain-containing protein</fullName>
    </recommendedName>
</protein>
<dbReference type="SUPFAM" id="SSF55486">
    <property type="entry name" value="Metalloproteases ('zincins'), catalytic domain"/>
    <property type="match status" value="1"/>
</dbReference>
<keyword evidence="2" id="KW-0645">Protease</keyword>
<dbReference type="InterPro" id="IPR008754">
    <property type="entry name" value="Peptidase_M43"/>
</dbReference>
<comment type="caution">
    <text evidence="10">The sequence shown here is derived from an EMBL/GenBank/DDBJ whole genome shotgun (WGS) entry which is preliminary data.</text>
</comment>
<evidence type="ECO:0000256" key="7">
    <source>
        <dbReference type="ARBA" id="ARBA00023049"/>
    </source>
</evidence>
<evidence type="ECO:0000256" key="5">
    <source>
        <dbReference type="ARBA" id="ARBA00022801"/>
    </source>
</evidence>
<dbReference type="GO" id="GO:0046872">
    <property type="term" value="F:metal ion binding"/>
    <property type="evidence" value="ECO:0007669"/>
    <property type="project" value="UniProtKB-KW"/>
</dbReference>
<dbReference type="GO" id="GO:0008237">
    <property type="term" value="F:metallopeptidase activity"/>
    <property type="evidence" value="ECO:0007669"/>
    <property type="project" value="UniProtKB-KW"/>
</dbReference>
<dbReference type="Pfam" id="PF05572">
    <property type="entry name" value="Peptidase_M43"/>
    <property type="match status" value="1"/>
</dbReference>
<evidence type="ECO:0000256" key="6">
    <source>
        <dbReference type="ARBA" id="ARBA00022833"/>
    </source>
</evidence>
<dbReference type="Gene3D" id="3.40.390.10">
    <property type="entry name" value="Collagenase (Catalytic Domain)"/>
    <property type="match status" value="1"/>
</dbReference>
<name>A0A0W0FIL8_MONRR</name>
<evidence type="ECO:0000256" key="3">
    <source>
        <dbReference type="ARBA" id="ARBA00022723"/>
    </source>
</evidence>
<evidence type="ECO:0000259" key="9">
    <source>
        <dbReference type="Pfam" id="PF05572"/>
    </source>
</evidence>
<dbReference type="EMBL" id="LATX01001921">
    <property type="protein sequence ID" value="KTB36175.1"/>
    <property type="molecule type" value="Genomic_DNA"/>
</dbReference>
<evidence type="ECO:0000256" key="8">
    <source>
        <dbReference type="ARBA" id="ARBA00023157"/>
    </source>
</evidence>
<keyword evidence="7" id="KW-0482">Metalloprotease</keyword>
<reference evidence="10 11" key="1">
    <citation type="submission" date="2015-12" db="EMBL/GenBank/DDBJ databases">
        <title>Draft genome sequence of Moniliophthora roreri, the causal agent of frosty pod rot of cacao.</title>
        <authorList>
            <person name="Aime M.C."/>
            <person name="Diaz-Valderrama J.R."/>
            <person name="Kijpornyongpan T."/>
            <person name="Phillips-Mora W."/>
        </authorList>
    </citation>
    <scope>NUCLEOTIDE SEQUENCE [LARGE SCALE GENOMIC DNA]</scope>
    <source>
        <strain evidence="10 11">MCA 2952</strain>
    </source>
</reference>
<dbReference type="Proteomes" id="UP000054988">
    <property type="component" value="Unassembled WGS sequence"/>
</dbReference>
<comment type="similarity">
    <text evidence="1">Belongs to the peptidase M43B family.</text>
</comment>
<evidence type="ECO:0000313" key="11">
    <source>
        <dbReference type="Proteomes" id="UP000054988"/>
    </source>
</evidence>
<keyword evidence="6" id="KW-0862">Zinc</keyword>
<dbReference type="PANTHER" id="PTHR47466">
    <property type="match status" value="1"/>
</dbReference>
<dbReference type="GO" id="GO:0006508">
    <property type="term" value="P:proteolysis"/>
    <property type="evidence" value="ECO:0007669"/>
    <property type="project" value="UniProtKB-KW"/>
</dbReference>